<feature type="compositionally biased region" description="Basic and acidic residues" evidence="1">
    <location>
        <begin position="14"/>
        <end position="29"/>
    </location>
</feature>
<feature type="non-terminal residue" evidence="2">
    <location>
        <position position="1"/>
    </location>
</feature>
<evidence type="ECO:0000313" key="2">
    <source>
        <dbReference type="EMBL" id="CAG8675814.1"/>
    </source>
</evidence>
<reference evidence="2 3" key="1">
    <citation type="submission" date="2021-06" db="EMBL/GenBank/DDBJ databases">
        <authorList>
            <person name="Kallberg Y."/>
            <person name="Tangrot J."/>
            <person name="Rosling A."/>
        </authorList>
    </citation>
    <scope>NUCLEOTIDE SEQUENCE [LARGE SCALE GENOMIC DNA]</scope>
    <source>
        <strain evidence="2 3">120-4 pot B 10/14</strain>
    </source>
</reference>
<name>A0ABN7UUP9_GIGMA</name>
<feature type="compositionally biased region" description="Polar residues" evidence="1">
    <location>
        <begin position="30"/>
        <end position="39"/>
    </location>
</feature>
<accession>A0ABN7UUP9</accession>
<protein>
    <submittedName>
        <fullName evidence="2">45519_t:CDS:1</fullName>
    </submittedName>
</protein>
<proteinExistence type="predicted"/>
<dbReference type="EMBL" id="CAJVQB010006030">
    <property type="protein sequence ID" value="CAG8675814.1"/>
    <property type="molecule type" value="Genomic_DNA"/>
</dbReference>
<organism evidence="2 3">
    <name type="scientific">Gigaspora margarita</name>
    <dbReference type="NCBI Taxonomy" id="4874"/>
    <lineage>
        <taxon>Eukaryota</taxon>
        <taxon>Fungi</taxon>
        <taxon>Fungi incertae sedis</taxon>
        <taxon>Mucoromycota</taxon>
        <taxon>Glomeromycotina</taxon>
        <taxon>Glomeromycetes</taxon>
        <taxon>Diversisporales</taxon>
        <taxon>Gigasporaceae</taxon>
        <taxon>Gigaspora</taxon>
    </lineage>
</organism>
<comment type="caution">
    <text evidence="2">The sequence shown here is derived from an EMBL/GenBank/DDBJ whole genome shotgun (WGS) entry which is preliminary data.</text>
</comment>
<evidence type="ECO:0000256" key="1">
    <source>
        <dbReference type="SAM" id="MobiDB-lite"/>
    </source>
</evidence>
<feature type="region of interest" description="Disordered" evidence="1">
    <location>
        <begin position="14"/>
        <end position="51"/>
    </location>
</feature>
<evidence type="ECO:0000313" key="3">
    <source>
        <dbReference type="Proteomes" id="UP000789901"/>
    </source>
</evidence>
<dbReference type="Proteomes" id="UP000789901">
    <property type="component" value="Unassembled WGS sequence"/>
</dbReference>
<sequence length="51" mass="5691">NNLLLKDLVGYRDKALDQNGDENRNKKSDANSNELNNPCGSKGKAEFLRVN</sequence>
<gene>
    <name evidence="2" type="ORF">GMARGA_LOCUS10683</name>
</gene>
<keyword evidence="3" id="KW-1185">Reference proteome</keyword>